<proteinExistence type="predicted"/>
<accession>A0A7R9K484</accession>
<dbReference type="EMBL" id="OE843598">
    <property type="protein sequence ID" value="CAD7603517.1"/>
    <property type="molecule type" value="Genomic_DNA"/>
</dbReference>
<evidence type="ECO:0000313" key="1">
    <source>
        <dbReference type="EMBL" id="CAD7603517.1"/>
    </source>
</evidence>
<protein>
    <submittedName>
        <fullName evidence="1">Uncharacterized protein</fullName>
    </submittedName>
</protein>
<gene>
    <name evidence="1" type="ORF">TGEB3V08_LOCUS8804</name>
</gene>
<organism evidence="1">
    <name type="scientific">Timema genevievae</name>
    <name type="common">Walking stick</name>
    <dbReference type="NCBI Taxonomy" id="629358"/>
    <lineage>
        <taxon>Eukaryota</taxon>
        <taxon>Metazoa</taxon>
        <taxon>Ecdysozoa</taxon>
        <taxon>Arthropoda</taxon>
        <taxon>Hexapoda</taxon>
        <taxon>Insecta</taxon>
        <taxon>Pterygota</taxon>
        <taxon>Neoptera</taxon>
        <taxon>Polyneoptera</taxon>
        <taxon>Phasmatodea</taxon>
        <taxon>Timematodea</taxon>
        <taxon>Timematoidea</taxon>
        <taxon>Timematidae</taxon>
        <taxon>Timema</taxon>
    </lineage>
</organism>
<reference evidence="1" key="1">
    <citation type="submission" date="2020-11" db="EMBL/GenBank/DDBJ databases">
        <authorList>
            <person name="Tran Van P."/>
        </authorList>
    </citation>
    <scope>NUCLEOTIDE SEQUENCE</scope>
</reference>
<sequence>MIHFSATLGIEHWTLNSLDRHTTGPSGRHMLAVLGPTFVDRGWSLAGAAGGGNSLSPVTSMALGSLTGAPLNSIASINGLGSETDTQRD</sequence>
<dbReference type="AlphaFoldDB" id="A0A7R9K484"/>
<name>A0A7R9K484_TIMGE</name>